<dbReference type="InterPro" id="IPR008966">
    <property type="entry name" value="Adhesion_dom_sf"/>
</dbReference>
<dbReference type="InterPro" id="IPR002126">
    <property type="entry name" value="Cadherin-like_dom"/>
</dbReference>
<evidence type="ECO:0000256" key="7">
    <source>
        <dbReference type="ARBA" id="ARBA00023136"/>
    </source>
</evidence>
<dbReference type="Gene3D" id="2.60.40.2810">
    <property type="match status" value="2"/>
</dbReference>
<dbReference type="GO" id="GO:0007156">
    <property type="term" value="P:homophilic cell adhesion via plasma membrane adhesion molecules"/>
    <property type="evidence" value="ECO:0007669"/>
    <property type="project" value="InterPro"/>
</dbReference>
<evidence type="ECO:0000256" key="2">
    <source>
        <dbReference type="ARBA" id="ARBA00022692"/>
    </source>
</evidence>
<feature type="domain" description="Cadherin" evidence="8">
    <location>
        <begin position="1852"/>
        <end position="1947"/>
    </location>
</feature>
<dbReference type="NCBIfam" id="TIGR01965">
    <property type="entry name" value="VCBS_repeat"/>
    <property type="match status" value="2"/>
</dbReference>
<evidence type="ECO:0000259" key="8">
    <source>
        <dbReference type="PROSITE" id="PS50268"/>
    </source>
</evidence>
<dbReference type="InterPro" id="IPR015919">
    <property type="entry name" value="Cadherin-like_sf"/>
</dbReference>
<dbReference type="EMBL" id="VTEV01000005">
    <property type="protein sequence ID" value="TYS67786.1"/>
    <property type="molecule type" value="Genomic_DNA"/>
</dbReference>
<keyword evidence="5" id="KW-0130">Cell adhesion</keyword>
<feature type="domain" description="Cadherin" evidence="8">
    <location>
        <begin position="1669"/>
        <end position="1764"/>
    </location>
</feature>
<comment type="subcellular location">
    <subcellularLocation>
        <location evidence="1">Membrane</location>
    </subcellularLocation>
</comment>
<organism evidence="9 10">
    <name type="scientific">Sutcliffiella horikoshii</name>
    <dbReference type="NCBI Taxonomy" id="79883"/>
    <lineage>
        <taxon>Bacteria</taxon>
        <taxon>Bacillati</taxon>
        <taxon>Bacillota</taxon>
        <taxon>Bacilli</taxon>
        <taxon>Bacillales</taxon>
        <taxon>Bacillaceae</taxon>
        <taxon>Sutcliffiella</taxon>
    </lineage>
</organism>
<dbReference type="SUPFAM" id="SSF49401">
    <property type="entry name" value="Bacterial adhesins"/>
    <property type="match status" value="1"/>
</dbReference>
<dbReference type="CDD" id="cd11304">
    <property type="entry name" value="Cadherin_repeat"/>
    <property type="match status" value="6"/>
</dbReference>
<feature type="domain" description="Cadherin" evidence="8">
    <location>
        <begin position="847"/>
        <end position="942"/>
    </location>
</feature>
<feature type="domain" description="Cadherin" evidence="8">
    <location>
        <begin position="210"/>
        <end position="302"/>
    </location>
</feature>
<dbReference type="Proteomes" id="UP000322524">
    <property type="component" value="Unassembled WGS sequence"/>
</dbReference>
<feature type="domain" description="Cadherin" evidence="8">
    <location>
        <begin position="665"/>
        <end position="760"/>
    </location>
</feature>
<dbReference type="NCBIfam" id="NF012211">
    <property type="entry name" value="tand_rpt_95"/>
    <property type="match status" value="31"/>
</dbReference>
<comment type="caution">
    <text evidence="9">The sequence shown here is derived from an EMBL/GenBank/DDBJ whole genome shotgun (WGS) entry which is preliminary data.</text>
</comment>
<dbReference type="InterPro" id="IPR010221">
    <property type="entry name" value="VCBS_dom"/>
</dbReference>
<feature type="domain" description="Cadherin" evidence="8">
    <location>
        <begin position="1578"/>
        <end position="1673"/>
    </location>
</feature>
<evidence type="ECO:0000256" key="3">
    <source>
        <dbReference type="ARBA" id="ARBA00022737"/>
    </source>
</evidence>
<keyword evidence="6" id="KW-1133">Transmembrane helix</keyword>
<feature type="domain" description="Cadherin" evidence="8">
    <location>
        <begin position="301"/>
        <end position="396"/>
    </location>
</feature>
<dbReference type="SMART" id="SM00112">
    <property type="entry name" value="CA"/>
    <property type="match status" value="13"/>
</dbReference>
<dbReference type="SUPFAM" id="SSF49313">
    <property type="entry name" value="Cadherin-like"/>
    <property type="match status" value="20"/>
</dbReference>
<sequence>MNNDAGTIDTSGTFGNLNHPLGTNISGARQGWDITNIDVSARLQNNQTSAVVRGSTNGDTYVVNSVGVQIDINAPVFTLNKTSNVTSARTGDLITYTVTIQNTGTAAATLVVATDALSNATSFVPNSLFINGVQQTNASIQNGISIGTVGINQTVTLTYQVRVTGPLTNVSQLSNQASIQYQFQSTPGNTVTGSAASPVRNVTAINTPPTVPNYTVTNPEDTPAIGQVVGTDIDGNPLTYQIGTPPANGIVSVNPNGQFVYTPNLNFNGTDSFTVIVSDGQGGTATSVVTLIITPLNDGPVTQNYTVQTNEDTPLLGQIFATDADEDSLTFSLQDAPTNGVVVVNGDGTYTYTPNENFNGTDQFTVLVSDGQGGTAISVVTVTVIPVNDPPVVPDYTFTTQEDTSVVGAVVGFDADQNPLTYQLQSPPSNGVVVVNVDGTFTYTPNENYNGTDVFTVLVSDGQGGIAVSSVTITVLPVNDPPITADLTFTIDEDTILSNQVTATDPDGDPLAFTLQNAPSNGEVVVNLDGTFTYTPNPDFNGTDVFTVLVSDGQGGFVVSTVTINVQQINDPPTVPDYSYTTQEDSSVAGTIVGNDVDGIPLTYTLQTQAANGVASVNGDGTYTYTPNPDFNGTDVFTVLVSDGQGGTAVSTVTILVLEVNDPPVTGDLSFTITEDTELTGQVTATDPDGDPLTFSLQNPPNNGVADVNLDGTFTYTPDVNFNGTDVFTVLVSDGQGGTAVSTVFITITPVNDGPVIPNYTFSTQEDSPLVANVVAVDADGDPLTYTLQFQASNGVAVVNPDGTFTYTPDVNFNGTDVFTILVSDGQGGTAVSTVTIDVLSVNDPPVTSDLTFTINEDIILSNQIVAVDPDGDPLTFSLQNPPLNGSVTVNSDGTFTYVPDIDFNGMDTFTVLVSDGQGGTAVSTVMITIVPVNDPPTIPDYTFTTQEDSAVSGAVVGSDVDGNPLTYSLQTQAANGVAFVNADGTFTYTPNSDFNGTDVFSIVVSDGEGGTAVSTVTINVLAVNDPPVTADLTFTINEDTVLTNQIPASDQDGDPLTFSLLNSPTNGVAVVNGDGTFTYTPNVNYNGTDTFSVLVSDGQGGTAISTVSITILPVNDPPVVQDQNIVTTVDISIASNVPVSDPDGDALTFEVDQAPANGTVVLNGDGTFTYSPNAGFIGDDVFTVLVTDTQGETGLSTVSVTVLASNGNTIADDAQLTTPEDIPLQGQVVATSIPSNPLVYTLQTLPQFGSVSLDSATGAFTYTPVQNFNGIDSFIVFVTDNAGGNATSSQVIIVTPVNDAPAVPNYQITTNEDTPISLQVIATDTDGDPLTFSLLVAPTNGMAIVNGDGTYTYTPDQNFNGADEFTVLVDDGQGGTSTSIITVTVLPVNDPPVGPNEIFIITDEDTEISSQVVATDPDGDTLTYSLEDPPVNGTVVVNSDGTFTYTPDPNFIGNDSFTVRISDPQGLFIITNVLVNIVPVNDSPTVPNYAYTINEDTTLMSIVVGTDVDGDSLTYELTGSPANGVVIVNTDGTFTYTPNLHFNGVDNFFVTVSDSNGATAISEVVITVIPVNDSPIAPNLITVSTDEDVAVGGVVNAIDPDGDPLTYTIEDLPANGTAVIDEQGLFVYTPNPDFTGTDSFTVRVTDSNGAFIIVNVQVFVNPVNDAPVVPNYEFSINEDTILANRVVGTDVDGDPLTYSLLTLPANGVAVVNSDGTYTYTPNENFNGSDSFTVLVSDPNGGQAISTITINVLPVNDPPIAPNEIDLVTNEDTTISSSVNAIDPDGDPLTYALEDAPANGTAVVDAQGSFTYTPNLNYTGLDAFTIRVTDSAGNFIIVNINVTVLPVNDPTIVPDYQYTIPEDTTLTGLVVATDVDGDPLIYSLAYQATNGVATVNDDGSFTYTPNLNFSGSDNFGVTVSDGQGGTALSVVTITVTPVDDPPIAPNEVFVSTPEETPVTNQIVAIDPEGLPLTYTIEDQPLNGSVTITSDNGIFTYTPNENFTGTDAFTVRITDSGGNFVITNVLVTVTPVPQPPEVPNYSVTTLQNQPFVGRVVGTDPNGEPITYSLGNPPANGVVTVNTDGTYTYTPNPDYTGGDVFTVILKDTSGLTATSIVNVTVVPVNRAPITNDFTVETPEDTPISGQTPGFDPDGDPITYSVSGSPFNGTVTVTPDGIYTYTPNPGFVGVDSFVIELRDSGGGVANSVGTVTVVDTNSPPTVEDQSISTQQGVPVTGQLIGNDPEGDPITFRMNLAPLYGSVIVNSDGIFTYTPNLSYVGADSFSVVVEDTQGAQGFGTVFVTIEPTMVQPFTVIGTDVTTLVNQPVEGLIEVSGAQGVVTYQIGTPPQNGIAVVNQQGIFTYTPSLNFVGDDLFTILVTDSNGTQGLATVGVTVLPTPSAILAQDYEISTTFNTPVDGQVVALSTTGLSLIYSLQTEPANGTVTVNADGTYRYVPATGFFGIDQFTILVTDADGNTAVSTVVVTVQGPVNQQPVVTDQSIQTVEEQSVSGTVIATDPSGQPLTYTLLGSGAANGVVNLNTDGTFTYTPNSGFVGNDEFSVLVENPQGLNATTTITVVVTAIPNEVVTENLSLRTVAGLAVSGQVTARDQLNRPLTYSLNSPPLYGTAEVNIDGTVFYTPNAGFTGQDQFTVLVQNDQGDQAISQVTVIVDNPQSTITVTDLTIQTVQNQSAQGVVVATDSQGRILRFSQASTPANGTVEVNPDGTFTYTPNPEFFGTDSFTVLVQNDLGVSAIGIVTVVVDQLQSEITVEPLTVTGQQDQPVSGTVVAVDALGRPLTYTLNSGPSNGSIIFNSDGTFTYTPNAGFTGLDSFIATVNNDIGDFVNTVVSIIIQQQEGEVTAENQNVTVGAGEILQGEIVASDAQGRPLTYTIASSPTSGTVVLTVNGAYTYTPNAGFTGTDQFIVLVSNDGGQQAFAVVTITVLPSANVITVEDVRLQTTSGSIVTGQFTATDTLGIPLRFDLLTPPVNGRVTLDASGRFVYTPNPGFVGTDTFTVIVTDGAGAAATAQAIIVVTGGAQPQPPIISDQTFFLNVNVTICAKVLAEDPQGLPLVYEIVRGPRNGVASIDPITGIITYTPDLNYIGKDEVVVRVTNSDGLSAEAMITFIVRRGLTFSCYV</sequence>
<name>A0A5D4T106_9BACI</name>
<keyword evidence="7" id="KW-0472">Membrane</keyword>
<evidence type="ECO:0000313" key="9">
    <source>
        <dbReference type="EMBL" id="TYS67786.1"/>
    </source>
</evidence>
<proteinExistence type="predicted"/>
<accession>A0A5D4T106</accession>
<dbReference type="PANTHER" id="PTHR24025:SF23">
    <property type="entry name" value="NEURAL-CADHERIN"/>
    <property type="match status" value="1"/>
</dbReference>
<dbReference type="InterPro" id="IPR050971">
    <property type="entry name" value="Cadherin-domain_protein"/>
</dbReference>
<feature type="domain" description="Cadherin" evidence="8">
    <location>
        <begin position="1486"/>
        <end position="1581"/>
    </location>
</feature>
<evidence type="ECO:0000256" key="5">
    <source>
        <dbReference type="ARBA" id="ARBA00022889"/>
    </source>
</evidence>
<feature type="domain" description="Cadherin" evidence="8">
    <location>
        <begin position="1761"/>
        <end position="1856"/>
    </location>
</feature>
<protein>
    <submittedName>
        <fullName evidence="9">Tandem-95 repeat protein</fullName>
    </submittedName>
</protein>
<feature type="domain" description="Cadherin" evidence="8">
    <location>
        <begin position="756"/>
        <end position="848"/>
    </location>
</feature>
<feature type="domain" description="Cadherin" evidence="8">
    <location>
        <begin position="938"/>
        <end position="1030"/>
    </location>
</feature>
<feature type="domain" description="Cadherin" evidence="8">
    <location>
        <begin position="483"/>
        <end position="578"/>
    </location>
</feature>
<dbReference type="PROSITE" id="PS50268">
    <property type="entry name" value="CADHERIN_2"/>
    <property type="match status" value="15"/>
</dbReference>
<feature type="domain" description="Cadherin" evidence="8">
    <location>
        <begin position="574"/>
        <end position="666"/>
    </location>
</feature>
<dbReference type="OrthoDB" id="1751088at2"/>
<evidence type="ECO:0000256" key="6">
    <source>
        <dbReference type="ARBA" id="ARBA00022989"/>
    </source>
</evidence>
<dbReference type="GO" id="GO:0005509">
    <property type="term" value="F:calcium ion binding"/>
    <property type="evidence" value="ECO:0007669"/>
    <property type="project" value="InterPro"/>
</dbReference>
<evidence type="ECO:0000313" key="10">
    <source>
        <dbReference type="Proteomes" id="UP000322524"/>
    </source>
</evidence>
<dbReference type="GO" id="GO:0016020">
    <property type="term" value="C:membrane"/>
    <property type="evidence" value="ECO:0007669"/>
    <property type="project" value="UniProtKB-SubCell"/>
</dbReference>
<evidence type="ECO:0000256" key="1">
    <source>
        <dbReference type="ARBA" id="ARBA00004370"/>
    </source>
</evidence>
<dbReference type="GO" id="GO:0005911">
    <property type="term" value="C:cell-cell junction"/>
    <property type="evidence" value="ECO:0007669"/>
    <property type="project" value="TreeGrafter"/>
</dbReference>
<keyword evidence="3" id="KW-0677">Repeat</keyword>
<dbReference type="PANTHER" id="PTHR24025">
    <property type="entry name" value="DESMOGLEIN FAMILY MEMBER"/>
    <property type="match status" value="1"/>
</dbReference>
<evidence type="ECO:0000256" key="4">
    <source>
        <dbReference type="ARBA" id="ARBA00022837"/>
    </source>
</evidence>
<feature type="domain" description="Cadherin" evidence="8">
    <location>
        <begin position="1029"/>
        <end position="1121"/>
    </location>
</feature>
<gene>
    <name evidence="9" type="ORF">FZC76_14590</name>
</gene>
<dbReference type="Pfam" id="PF17963">
    <property type="entry name" value="Big_9"/>
    <property type="match status" value="32"/>
</dbReference>
<dbReference type="Gene3D" id="2.60.40.3440">
    <property type="match status" value="29"/>
</dbReference>
<feature type="domain" description="Cadherin" evidence="8">
    <location>
        <begin position="1303"/>
        <end position="1398"/>
    </location>
</feature>
<keyword evidence="2" id="KW-0812">Transmembrane</keyword>
<reference evidence="9 10" key="1">
    <citation type="submission" date="2019-08" db="EMBL/GenBank/DDBJ databases">
        <title>Bacillus genomes from the desert of Cuatro Cienegas, Coahuila.</title>
        <authorList>
            <person name="Olmedo-Alvarez G."/>
        </authorList>
    </citation>
    <scope>NUCLEOTIDE SEQUENCE [LARGE SCALE GENOMIC DNA]</scope>
    <source>
        <strain evidence="9 10">CH28_1T</strain>
    </source>
</reference>
<keyword evidence="4" id="KW-0106">Calcium</keyword>